<name>A0A084WSJ0_ANOSI</name>
<accession>A0A084WSJ0</accession>
<evidence type="ECO:0000313" key="3">
    <source>
        <dbReference type="Proteomes" id="UP000030765"/>
    </source>
</evidence>
<keyword evidence="3" id="KW-1185">Reference proteome</keyword>
<evidence type="ECO:0000313" key="1">
    <source>
        <dbReference type="EMBL" id="KFB53184.1"/>
    </source>
</evidence>
<gene>
    <name evidence="1" type="ORF">ZHAS_00021488</name>
</gene>
<dbReference type="EMBL" id="KE525415">
    <property type="protein sequence ID" value="KFB53184.1"/>
    <property type="molecule type" value="Genomic_DNA"/>
</dbReference>
<keyword evidence="1" id="KW-0808">Transferase</keyword>
<organism evidence="1">
    <name type="scientific">Anopheles sinensis</name>
    <name type="common">Mosquito</name>
    <dbReference type="NCBI Taxonomy" id="74873"/>
    <lineage>
        <taxon>Eukaryota</taxon>
        <taxon>Metazoa</taxon>
        <taxon>Ecdysozoa</taxon>
        <taxon>Arthropoda</taxon>
        <taxon>Hexapoda</taxon>
        <taxon>Insecta</taxon>
        <taxon>Pterygota</taxon>
        <taxon>Neoptera</taxon>
        <taxon>Endopterygota</taxon>
        <taxon>Diptera</taxon>
        <taxon>Nematocera</taxon>
        <taxon>Culicoidea</taxon>
        <taxon>Culicidae</taxon>
        <taxon>Anophelinae</taxon>
        <taxon>Anopheles</taxon>
    </lineage>
</organism>
<dbReference type="GO" id="GO:0008168">
    <property type="term" value="F:methyltransferase activity"/>
    <property type="evidence" value="ECO:0007669"/>
    <property type="project" value="UniProtKB-KW"/>
</dbReference>
<dbReference type="GO" id="GO:0032259">
    <property type="term" value="P:methylation"/>
    <property type="evidence" value="ECO:0007669"/>
    <property type="project" value="UniProtKB-KW"/>
</dbReference>
<reference evidence="1 3" key="1">
    <citation type="journal article" date="2014" name="BMC Genomics">
        <title>Genome sequence of Anopheles sinensis provides insight into genetics basis of mosquito competence for malaria parasites.</title>
        <authorList>
            <person name="Zhou D."/>
            <person name="Zhang D."/>
            <person name="Ding G."/>
            <person name="Shi L."/>
            <person name="Hou Q."/>
            <person name="Ye Y."/>
            <person name="Xu Y."/>
            <person name="Zhou H."/>
            <person name="Xiong C."/>
            <person name="Li S."/>
            <person name="Yu J."/>
            <person name="Hong S."/>
            <person name="Yu X."/>
            <person name="Zou P."/>
            <person name="Chen C."/>
            <person name="Chang X."/>
            <person name="Wang W."/>
            <person name="Lv Y."/>
            <person name="Sun Y."/>
            <person name="Ma L."/>
            <person name="Shen B."/>
            <person name="Zhu C."/>
        </authorList>
    </citation>
    <scope>NUCLEOTIDE SEQUENCE [LARGE SCALE GENOMIC DNA]</scope>
</reference>
<dbReference type="EMBL" id="ATLV01026579">
    <property type="status" value="NOT_ANNOTATED_CDS"/>
    <property type="molecule type" value="Genomic_DNA"/>
</dbReference>
<dbReference type="EnsemblMetazoa" id="ASIC021488-RA">
    <property type="protein sequence ID" value="ASIC021488-PA"/>
    <property type="gene ID" value="ASIC021488"/>
</dbReference>
<keyword evidence="1" id="KW-0489">Methyltransferase</keyword>
<evidence type="ECO:0000313" key="2">
    <source>
        <dbReference type="EnsemblMetazoa" id="ASIC021488-PA"/>
    </source>
</evidence>
<dbReference type="AlphaFoldDB" id="A0A084WSJ0"/>
<dbReference type="Proteomes" id="UP000030765">
    <property type="component" value="Unassembled WGS sequence"/>
</dbReference>
<proteinExistence type="predicted"/>
<reference evidence="2" key="2">
    <citation type="submission" date="2020-05" db="UniProtKB">
        <authorList>
            <consortium name="EnsemblMetazoa"/>
        </authorList>
    </citation>
    <scope>IDENTIFICATION</scope>
</reference>
<dbReference type="VEuPathDB" id="VectorBase:ASIC021488"/>
<protein>
    <submittedName>
        <fullName evidence="1 2">N5-glutamine S-adenosyl-L-methionine-dependent methyltransferase</fullName>
    </submittedName>
</protein>
<sequence>METASITSSPVCEGTDLVVIGRPYQLRPGWLLLQLWEMLPQEAMDDLPARIGCERQAGCSITCGTRVAMRCPMHYSRLMPWLGSIIYCCDREIIITYPCPSARLTAVISRPQAAQTYGGTERVPLLCGA</sequence>